<evidence type="ECO:0000256" key="4">
    <source>
        <dbReference type="ARBA" id="ARBA00022989"/>
    </source>
</evidence>
<feature type="transmembrane region" description="Helical" evidence="6">
    <location>
        <begin position="54"/>
        <end position="75"/>
    </location>
</feature>
<gene>
    <name evidence="7" type="ORF">H2200_003692</name>
</gene>
<dbReference type="Proteomes" id="UP001172673">
    <property type="component" value="Unassembled WGS sequence"/>
</dbReference>
<organism evidence="7 8">
    <name type="scientific">Cladophialophora chaetospira</name>
    <dbReference type="NCBI Taxonomy" id="386627"/>
    <lineage>
        <taxon>Eukaryota</taxon>
        <taxon>Fungi</taxon>
        <taxon>Dikarya</taxon>
        <taxon>Ascomycota</taxon>
        <taxon>Pezizomycotina</taxon>
        <taxon>Eurotiomycetes</taxon>
        <taxon>Chaetothyriomycetidae</taxon>
        <taxon>Chaetothyriales</taxon>
        <taxon>Herpotrichiellaceae</taxon>
        <taxon>Cladophialophora</taxon>
    </lineage>
</organism>
<dbReference type="AlphaFoldDB" id="A0AA39CKZ4"/>
<sequence>MSTPLIAYAMPEYTVVTDKRQTSYLTSLVQWFRLKNYQYEVTSSLYMLSRTEKIIFNFILFLLVSLLVTAATLYLPSHIAVIYNRMSYYVLGDLPYKTATGPSGETISFAKEGLRLTSETIKAAVTGGSHREL</sequence>
<dbReference type="Pfam" id="PF11779">
    <property type="entry name" value="SPT_ssu-like"/>
    <property type="match status" value="1"/>
</dbReference>
<name>A0AA39CKZ4_9EURO</name>
<reference evidence="7" key="1">
    <citation type="submission" date="2022-10" db="EMBL/GenBank/DDBJ databases">
        <title>Culturing micro-colonial fungi from biological soil crusts in the Mojave desert and describing Neophaeococcomyces mojavensis, and introducing the new genera and species Taxawa tesnikishii.</title>
        <authorList>
            <person name="Kurbessoian T."/>
            <person name="Stajich J.E."/>
        </authorList>
    </citation>
    <scope>NUCLEOTIDE SEQUENCE</scope>
    <source>
        <strain evidence="7">TK_41</strain>
    </source>
</reference>
<dbReference type="EMBL" id="JAPDRK010000005">
    <property type="protein sequence ID" value="KAJ9612097.1"/>
    <property type="molecule type" value="Genomic_DNA"/>
</dbReference>
<proteinExistence type="predicted"/>
<keyword evidence="3" id="KW-0256">Endoplasmic reticulum</keyword>
<dbReference type="GO" id="GO:0005789">
    <property type="term" value="C:endoplasmic reticulum membrane"/>
    <property type="evidence" value="ECO:0007669"/>
    <property type="project" value="UniProtKB-SubCell"/>
</dbReference>
<keyword evidence="8" id="KW-1185">Reference proteome</keyword>
<evidence type="ECO:0000256" key="1">
    <source>
        <dbReference type="ARBA" id="ARBA00004477"/>
    </source>
</evidence>
<comment type="subcellular location">
    <subcellularLocation>
        <location evidence="1">Endoplasmic reticulum membrane</location>
        <topology evidence="1">Multi-pass membrane protein</topology>
    </subcellularLocation>
</comment>
<accession>A0AA39CKZ4</accession>
<keyword evidence="4 6" id="KW-1133">Transmembrane helix</keyword>
<comment type="caution">
    <text evidence="7">The sequence shown here is derived from an EMBL/GenBank/DDBJ whole genome shotgun (WGS) entry which is preliminary data.</text>
</comment>
<keyword evidence="5 6" id="KW-0472">Membrane</keyword>
<evidence type="ECO:0000313" key="8">
    <source>
        <dbReference type="Proteomes" id="UP001172673"/>
    </source>
</evidence>
<dbReference type="InterPro" id="IPR024512">
    <property type="entry name" value="Ser_palmitoyltrfase_ssu-like"/>
</dbReference>
<evidence type="ECO:0000256" key="3">
    <source>
        <dbReference type="ARBA" id="ARBA00022824"/>
    </source>
</evidence>
<evidence type="ECO:0000256" key="6">
    <source>
        <dbReference type="SAM" id="Phobius"/>
    </source>
</evidence>
<keyword evidence="2 6" id="KW-0812">Transmembrane</keyword>
<evidence type="ECO:0000256" key="2">
    <source>
        <dbReference type="ARBA" id="ARBA00022692"/>
    </source>
</evidence>
<protein>
    <submittedName>
        <fullName evidence="7">Uncharacterized protein</fullName>
    </submittedName>
</protein>
<evidence type="ECO:0000256" key="5">
    <source>
        <dbReference type="ARBA" id="ARBA00023136"/>
    </source>
</evidence>
<evidence type="ECO:0000313" key="7">
    <source>
        <dbReference type="EMBL" id="KAJ9612097.1"/>
    </source>
</evidence>